<evidence type="ECO:0000313" key="1">
    <source>
        <dbReference type="EMBL" id="KKM77698.1"/>
    </source>
</evidence>
<comment type="caution">
    <text evidence="1">The sequence shown here is derived from an EMBL/GenBank/DDBJ whole genome shotgun (WGS) entry which is preliminary data.</text>
</comment>
<gene>
    <name evidence="1" type="ORF">LCGC14_1367500</name>
</gene>
<protein>
    <submittedName>
        <fullName evidence="1">Uncharacterized protein</fullName>
    </submittedName>
</protein>
<dbReference type="AlphaFoldDB" id="A0A0F9K6Q8"/>
<name>A0A0F9K6Q8_9ZZZZ</name>
<reference evidence="1" key="1">
    <citation type="journal article" date="2015" name="Nature">
        <title>Complex archaea that bridge the gap between prokaryotes and eukaryotes.</title>
        <authorList>
            <person name="Spang A."/>
            <person name="Saw J.H."/>
            <person name="Jorgensen S.L."/>
            <person name="Zaremba-Niedzwiedzka K."/>
            <person name="Martijn J."/>
            <person name="Lind A.E."/>
            <person name="van Eijk R."/>
            <person name="Schleper C."/>
            <person name="Guy L."/>
            <person name="Ettema T.J."/>
        </authorList>
    </citation>
    <scope>NUCLEOTIDE SEQUENCE</scope>
</reference>
<accession>A0A0F9K6Q8</accession>
<feature type="non-terminal residue" evidence="1">
    <location>
        <position position="58"/>
    </location>
</feature>
<organism evidence="1">
    <name type="scientific">marine sediment metagenome</name>
    <dbReference type="NCBI Taxonomy" id="412755"/>
    <lineage>
        <taxon>unclassified sequences</taxon>
        <taxon>metagenomes</taxon>
        <taxon>ecological metagenomes</taxon>
    </lineage>
</organism>
<sequence length="58" mass="6369">MQQAIESQEPLQLLFPSKIDSSILSTFDSCKQRGLREYILGLRVFGTSPDLHAGGAFA</sequence>
<dbReference type="EMBL" id="LAZR01008605">
    <property type="protein sequence ID" value="KKM77698.1"/>
    <property type="molecule type" value="Genomic_DNA"/>
</dbReference>
<proteinExistence type="predicted"/>